<sequence>MLNSCTAPSTPRHPPINTAPIQKLLGSLALYFAALFLGASLTLPTIANSQEAPDVATKETPSPPSDQADTTPDAQNPDDSAQSNTETTKPATPTPLGPGQQYSYNPLQQQTLIESELQAKHTQAQSIWLSANDTDFLALWHKDTSGNPQGALLILPSENTNPANQHKLNNIQHYLSQHGWSTLTLSLPKQQQKMPPKRPPAIVVKPQTDQADTPEDGTPDTEKDDETEKANAEKNNANQTVDESKVVHDDSAEDLSEGKIISTTTPDDPPNPEPQESNEAVLPAEEVAIARIKAGIKHLESKKQFNNIVFAEGISAARIIRTIYSEEAQTDTTAFSSIRGLILLNSAQEIQHIPEFDFFSAFEKITLPTFDIIESASGRANLDIAMQQLTQRKRQAKISEMPVYLSRKIQPAAQGTKGELRLTRIIRGFLYQHAQGMERDTN</sequence>
<name>A0AAN1WJU3_9GAMM</name>
<feature type="region of interest" description="Disordered" evidence="1">
    <location>
        <begin position="52"/>
        <end position="103"/>
    </location>
</feature>
<organism evidence="2 3">
    <name type="scientific">Marinagarivorans cellulosilyticus</name>
    <dbReference type="NCBI Taxonomy" id="2721545"/>
    <lineage>
        <taxon>Bacteria</taxon>
        <taxon>Pseudomonadati</taxon>
        <taxon>Pseudomonadota</taxon>
        <taxon>Gammaproteobacteria</taxon>
        <taxon>Cellvibrionales</taxon>
        <taxon>Cellvibrionaceae</taxon>
        <taxon>Marinagarivorans</taxon>
    </lineage>
</organism>
<dbReference type="KEGG" id="marq:MARGE09_P3162"/>
<dbReference type="InterPro" id="IPR022529">
    <property type="entry name" value="DUF3530"/>
</dbReference>
<proteinExistence type="predicted"/>
<dbReference type="AlphaFoldDB" id="A0AAN1WJU3"/>
<reference evidence="2 3" key="1">
    <citation type="journal article" date="2022" name="IScience">
        <title>An ultrasensitive nanofiber-based assay for enzymatic hydrolysis and deep-sea microbial degradation of cellulose.</title>
        <authorList>
            <person name="Tsudome M."/>
            <person name="Tachioka M."/>
            <person name="Miyazaki M."/>
            <person name="Uchimura K."/>
            <person name="Tsuda M."/>
            <person name="Takaki Y."/>
            <person name="Deguchi S."/>
        </authorList>
    </citation>
    <scope>NUCLEOTIDE SEQUENCE [LARGE SCALE GENOMIC DNA]</scope>
    <source>
        <strain evidence="2 3">GE09</strain>
    </source>
</reference>
<feature type="compositionally biased region" description="Acidic residues" evidence="1">
    <location>
        <begin position="212"/>
        <end position="225"/>
    </location>
</feature>
<accession>A0AAN1WJU3</accession>
<evidence type="ECO:0000313" key="3">
    <source>
        <dbReference type="Proteomes" id="UP001320119"/>
    </source>
</evidence>
<protein>
    <recommendedName>
        <fullName evidence="4">DUF3530 family protein</fullName>
    </recommendedName>
</protein>
<gene>
    <name evidence="2" type="ORF">MARGE09_P3162</name>
</gene>
<dbReference type="Pfam" id="PF12048">
    <property type="entry name" value="DUF3530"/>
    <property type="match status" value="1"/>
</dbReference>
<evidence type="ECO:0000256" key="1">
    <source>
        <dbReference type="SAM" id="MobiDB-lite"/>
    </source>
</evidence>
<dbReference type="EMBL" id="AP023086">
    <property type="protein sequence ID" value="BCD98961.1"/>
    <property type="molecule type" value="Genomic_DNA"/>
</dbReference>
<feature type="compositionally biased region" description="Polar residues" evidence="1">
    <location>
        <begin position="65"/>
        <end position="91"/>
    </location>
</feature>
<dbReference type="RefSeq" id="WP_236983740.1">
    <property type="nucleotide sequence ID" value="NZ_AP023086.1"/>
</dbReference>
<evidence type="ECO:0000313" key="2">
    <source>
        <dbReference type="EMBL" id="BCD98961.1"/>
    </source>
</evidence>
<keyword evidence="3" id="KW-1185">Reference proteome</keyword>
<evidence type="ECO:0008006" key="4">
    <source>
        <dbReference type="Google" id="ProtNLM"/>
    </source>
</evidence>
<dbReference type="Proteomes" id="UP001320119">
    <property type="component" value="Chromosome"/>
</dbReference>
<feature type="region of interest" description="Disordered" evidence="1">
    <location>
        <begin position="188"/>
        <end position="281"/>
    </location>
</feature>